<dbReference type="InterPro" id="IPR025178">
    <property type="entry name" value="Lnb_N"/>
</dbReference>
<feature type="domain" description="DUF7840" evidence="2">
    <location>
        <begin position="386"/>
        <end position="602"/>
    </location>
</feature>
<accession>A0A7W4W821</accession>
<evidence type="ECO:0008006" key="6">
    <source>
        <dbReference type="Google" id="ProtNLM"/>
    </source>
</evidence>
<sequence>MAAYLWLVSGIASAQNEINIAALAQDPQWLALLHFGRSGDDYRTRSYVDDSKFFFAPEGASNPEAELKQTLAVLEKVPAERCRFMARTQWLQARGLLPESGREQCSDYQQWRKRINVGQVALVFASSYLNSPSSMYGHTFLRLDPKGYRSESALLSYAVNYAAFVPENDGSLLFAWRGMSGGYPGQFSLQPYVEKLQEYSRLENRDVWEYQLNLTDAEIDRLLAHLWELQAINFDYYFMDENCSFRLLELLEVARPGLNLTGDFPLHAIPVDTVRSVRDAKLIDEVTYRPSRQQELETLLQDFDRSERRAVIALAESEAYLTSEAFQRQSASQQYPLLLAAYRLLRYRHDREARDAKIARHSFRLLKAINALPREAKPDKRIHRPPQPDAGHDTALAALAAGQWESQDYAELTLKLTYHDLLDPIAGYPVDASLNMLSATLRQTEDESLRVQEVDVVDIRSLAPRNRFFRPVSWQARAGLERGAWDDEFLASFAEGGAGGTWRMLGGRGSVLATLRAEYNESFDHNWQAAPGLSLRWGLQGQRIALELEASHYRFNNGVERNDVALSAQWHVTRQQGLRLRAARRGESGEWGEQVSLQWRVYF</sequence>
<evidence type="ECO:0000259" key="1">
    <source>
        <dbReference type="Pfam" id="PF13387"/>
    </source>
</evidence>
<dbReference type="RefSeq" id="WP_183411333.1">
    <property type="nucleotide sequence ID" value="NZ_JACHWY010000003.1"/>
</dbReference>
<gene>
    <name evidence="4" type="ORF">FHR99_002826</name>
</gene>
<evidence type="ECO:0000259" key="2">
    <source>
        <dbReference type="Pfam" id="PF25222"/>
    </source>
</evidence>
<dbReference type="Proteomes" id="UP000537130">
    <property type="component" value="Unassembled WGS sequence"/>
</dbReference>
<proteinExistence type="predicted"/>
<comment type="caution">
    <text evidence="4">The sequence shown here is derived from an EMBL/GenBank/DDBJ whole genome shotgun (WGS) entry which is preliminary data.</text>
</comment>
<dbReference type="Pfam" id="PF13387">
    <property type="entry name" value="Lnb_N"/>
    <property type="match status" value="1"/>
</dbReference>
<dbReference type="Pfam" id="PF25222">
    <property type="entry name" value="DUF7840"/>
    <property type="match status" value="1"/>
</dbReference>
<name>A0A7W4W821_9GAMM</name>
<organism evidence="4 5">
    <name type="scientific">Litorivivens lipolytica</name>
    <dbReference type="NCBI Taxonomy" id="1524264"/>
    <lineage>
        <taxon>Bacteria</taxon>
        <taxon>Pseudomonadati</taxon>
        <taxon>Pseudomonadota</taxon>
        <taxon>Gammaproteobacteria</taxon>
        <taxon>Litorivivens</taxon>
    </lineage>
</organism>
<evidence type="ECO:0000313" key="5">
    <source>
        <dbReference type="Proteomes" id="UP000537130"/>
    </source>
</evidence>
<reference evidence="4 5" key="1">
    <citation type="submission" date="2020-08" db="EMBL/GenBank/DDBJ databases">
        <title>Genomic Encyclopedia of Type Strains, Phase III (KMG-III): the genomes of soil and plant-associated and newly described type strains.</title>
        <authorList>
            <person name="Whitman W."/>
        </authorList>
    </citation>
    <scope>NUCLEOTIDE SEQUENCE [LARGE SCALE GENOMIC DNA]</scope>
    <source>
        <strain evidence="4 5">CECT 8654</strain>
    </source>
</reference>
<keyword evidence="5" id="KW-1185">Reference proteome</keyword>
<dbReference type="EMBL" id="JACHWY010000003">
    <property type="protein sequence ID" value="MBB3048552.1"/>
    <property type="molecule type" value="Genomic_DNA"/>
</dbReference>
<evidence type="ECO:0000259" key="3">
    <source>
        <dbReference type="Pfam" id="PF25225"/>
    </source>
</evidence>
<feature type="domain" description="Lnb N-terminal periplasmic" evidence="1">
    <location>
        <begin position="108"/>
        <end position="277"/>
    </location>
</feature>
<evidence type="ECO:0000313" key="4">
    <source>
        <dbReference type="EMBL" id="MBB3048552.1"/>
    </source>
</evidence>
<protein>
    <recommendedName>
        <fullName evidence="6">DUF4105 domain-containing protein</fullName>
    </recommendedName>
</protein>
<feature type="domain" description="DUF7843" evidence="3">
    <location>
        <begin position="22"/>
        <end position="93"/>
    </location>
</feature>
<dbReference type="AlphaFoldDB" id="A0A7W4W821"/>
<dbReference type="InterPro" id="IPR057162">
    <property type="entry name" value="DUF7840"/>
</dbReference>
<dbReference type="Pfam" id="PF25225">
    <property type="entry name" value="DUF7843"/>
    <property type="match status" value="1"/>
</dbReference>
<dbReference type="InterPro" id="IPR057165">
    <property type="entry name" value="DUF7843"/>
</dbReference>